<keyword evidence="1" id="KW-1133">Transmembrane helix</keyword>
<keyword evidence="1" id="KW-0812">Transmembrane</keyword>
<reference evidence="2 3" key="1">
    <citation type="submission" date="2019-04" db="EMBL/GenBank/DDBJ databases">
        <title>Draft Whole-Genome sequence of the purple photosynthetic bacterium Rhodobacter capsulatus SP108 with an indigenous class A beta-lactamase.</title>
        <authorList>
            <person name="Robertson S."/>
            <person name="Meyer T.E."/>
            <person name="Kyndt J.A."/>
        </authorList>
    </citation>
    <scope>NUCLEOTIDE SEQUENCE [LARGE SCALE GENOMIC DNA]</scope>
    <source>
        <strain evidence="2 3">SP108</strain>
    </source>
</reference>
<evidence type="ECO:0000313" key="3">
    <source>
        <dbReference type="Proteomes" id="UP000310597"/>
    </source>
</evidence>
<protein>
    <recommendedName>
        <fullName evidence="4">Membrane-associated oxidoreductase</fullName>
    </recommendedName>
</protein>
<accession>A0A4U1JLY0</accession>
<sequence>MADGDLSEAFAWAEKRLRRELWPREKQFIATGGYAWPDGFKHSNRERPKTDDYSNRFDARLIRWLLTREIPGITCRPEGVTVLGLWIEETLSLGFVDCERAINASNCTFQEAPVLRNAQLNGLYLTGTALPGFNAVRLTCNGPIHMNKGFVANSCVQLGGTRITGQVDCSGGHFEGNDGSALNLSSAEIGADVFLSNEFTSRGAVKLVRVQIVGQLTCDGGKFEATGGHALNCNAAVIGADVFLRNKFNATGRVDFARAQVTGNLRCQSAHFNGAFNAEGAKIEGGFFWENVSGKVVVLDLTETSVERLNDDSGSWAKVKTPKLSGFRFDSIQSDMTVQDRLNLLGRKSERKISCPFQMTRRRSDFDPQPYSHLAKVYDAMGHRRDAAKVRYARDERLMWATFFRALAPPKPDTFGQGLAFVSLVWGCGYRVTFGYGHAPFKALRTALLILAATVWLANATYQRGEMAPANVDILLSEDWKDAIKNGCHSIQTASCTMPLRLWENTPAGQDYEAFSPCIYALDLFLPLGTLAQKDSWAPSKDRGAFGWTLHYCRWFIQLSGWLLIATAAAVFSGVLGKKD</sequence>
<name>A0A4U1JLY0_RHOCA</name>
<dbReference type="Proteomes" id="UP000310597">
    <property type="component" value="Unassembled WGS sequence"/>
</dbReference>
<dbReference type="AlphaFoldDB" id="A0A4U1JLY0"/>
<dbReference type="OrthoDB" id="6865449at2"/>
<feature type="transmembrane region" description="Helical" evidence="1">
    <location>
        <begin position="555"/>
        <end position="576"/>
    </location>
</feature>
<evidence type="ECO:0000256" key="1">
    <source>
        <dbReference type="SAM" id="Phobius"/>
    </source>
</evidence>
<comment type="caution">
    <text evidence="2">The sequence shown here is derived from an EMBL/GenBank/DDBJ whole genome shotgun (WGS) entry which is preliminary data.</text>
</comment>
<gene>
    <name evidence="2" type="ORF">FBT96_17420</name>
</gene>
<proteinExistence type="predicted"/>
<dbReference type="EMBL" id="SWJZ01000091">
    <property type="protein sequence ID" value="TKD14676.1"/>
    <property type="molecule type" value="Genomic_DNA"/>
</dbReference>
<evidence type="ECO:0000313" key="2">
    <source>
        <dbReference type="EMBL" id="TKD14676.1"/>
    </source>
</evidence>
<organism evidence="2 3">
    <name type="scientific">Rhodobacter capsulatus</name>
    <name type="common">Rhodopseudomonas capsulata</name>
    <dbReference type="NCBI Taxonomy" id="1061"/>
    <lineage>
        <taxon>Bacteria</taxon>
        <taxon>Pseudomonadati</taxon>
        <taxon>Pseudomonadota</taxon>
        <taxon>Alphaproteobacteria</taxon>
        <taxon>Rhodobacterales</taxon>
        <taxon>Rhodobacter group</taxon>
        <taxon>Rhodobacter</taxon>
    </lineage>
</organism>
<keyword evidence="1" id="KW-0472">Membrane</keyword>
<evidence type="ECO:0008006" key="4">
    <source>
        <dbReference type="Google" id="ProtNLM"/>
    </source>
</evidence>
<dbReference type="RefSeq" id="WP_136908897.1">
    <property type="nucleotide sequence ID" value="NZ_SWJZ01000091.1"/>
</dbReference>